<dbReference type="Proteomes" id="UP000035740">
    <property type="component" value="Unassembled WGS sequence"/>
</dbReference>
<reference evidence="2 3" key="1">
    <citation type="journal article" date="2014" name="Nature">
        <title>The genome of the recently domesticated crop plant sugar beet (Beta vulgaris).</title>
        <authorList>
            <person name="Dohm J.C."/>
            <person name="Minoche A.E."/>
            <person name="Holtgrawe D."/>
            <person name="Capella-Gutierrez S."/>
            <person name="Zakrzewski F."/>
            <person name="Tafer H."/>
            <person name="Rupp O."/>
            <person name="Sorensen T.R."/>
            <person name="Stracke R."/>
            <person name="Reinhardt R."/>
            <person name="Goesmann A."/>
            <person name="Kraft T."/>
            <person name="Schulz B."/>
            <person name="Stadler P.F."/>
            <person name="Schmidt T."/>
            <person name="Gabaldon T."/>
            <person name="Lehrach H."/>
            <person name="Weisshaar B."/>
            <person name="Himmelbauer H."/>
        </authorList>
    </citation>
    <scope>NUCLEOTIDE SEQUENCE [LARGE SCALE GENOMIC DNA]</scope>
    <source>
        <tissue evidence="2">Taproot</tissue>
    </source>
</reference>
<proteinExistence type="predicted"/>
<keyword evidence="3" id="KW-1185">Reference proteome</keyword>
<dbReference type="Gramene" id="KMS94766">
    <property type="protein sequence ID" value="KMS94766"/>
    <property type="gene ID" value="BVRB_015490"/>
</dbReference>
<dbReference type="EMBL" id="KQ090932">
    <property type="protein sequence ID" value="KMS94766.1"/>
    <property type="molecule type" value="Genomic_DNA"/>
</dbReference>
<gene>
    <name evidence="2" type="ORF">BVRB_015490</name>
</gene>
<evidence type="ECO:0000256" key="1">
    <source>
        <dbReference type="SAM" id="Phobius"/>
    </source>
</evidence>
<evidence type="ECO:0000313" key="3">
    <source>
        <dbReference type="Proteomes" id="UP000035740"/>
    </source>
</evidence>
<sequence length="78" mass="9335">MLLSSVSYEEEASIHSERELSHSQIFHFGYRLQILSIFISLIDLFPWCLFISAGSVNYICHHIIQFNWTYVKLQHWFL</sequence>
<organism evidence="2 3">
    <name type="scientific">Beta vulgaris subsp. vulgaris</name>
    <name type="common">Beet</name>
    <dbReference type="NCBI Taxonomy" id="3555"/>
    <lineage>
        <taxon>Eukaryota</taxon>
        <taxon>Viridiplantae</taxon>
        <taxon>Streptophyta</taxon>
        <taxon>Embryophyta</taxon>
        <taxon>Tracheophyta</taxon>
        <taxon>Spermatophyta</taxon>
        <taxon>Magnoliopsida</taxon>
        <taxon>eudicotyledons</taxon>
        <taxon>Gunneridae</taxon>
        <taxon>Pentapetalae</taxon>
        <taxon>Caryophyllales</taxon>
        <taxon>Chenopodiaceae</taxon>
        <taxon>Betoideae</taxon>
        <taxon>Beta</taxon>
    </lineage>
</organism>
<accession>A0A0J8B1A4</accession>
<keyword evidence="1" id="KW-1133">Transmembrane helix</keyword>
<evidence type="ECO:0000313" key="2">
    <source>
        <dbReference type="EMBL" id="KMS94766.1"/>
    </source>
</evidence>
<feature type="transmembrane region" description="Helical" evidence="1">
    <location>
        <begin position="34"/>
        <end position="60"/>
    </location>
</feature>
<dbReference type="AlphaFoldDB" id="A0A0J8B1A4"/>
<protein>
    <submittedName>
        <fullName evidence="2">Uncharacterized protein</fullName>
    </submittedName>
</protein>
<keyword evidence="1" id="KW-0472">Membrane</keyword>
<keyword evidence="1" id="KW-0812">Transmembrane</keyword>
<name>A0A0J8B1A4_BETVV</name>